<protein>
    <submittedName>
        <fullName evidence="1">Uncharacterized protein</fullName>
    </submittedName>
</protein>
<organism evidence="1 2">
    <name type="scientific">Planobispora rosea</name>
    <dbReference type="NCBI Taxonomy" id="35762"/>
    <lineage>
        <taxon>Bacteria</taxon>
        <taxon>Bacillati</taxon>
        <taxon>Actinomycetota</taxon>
        <taxon>Actinomycetes</taxon>
        <taxon>Streptosporangiales</taxon>
        <taxon>Streptosporangiaceae</taxon>
        <taxon>Planobispora</taxon>
    </lineage>
</organism>
<accession>A0A8J3S6G9</accession>
<evidence type="ECO:0000313" key="2">
    <source>
        <dbReference type="Proteomes" id="UP000655044"/>
    </source>
</evidence>
<evidence type="ECO:0000313" key="1">
    <source>
        <dbReference type="EMBL" id="GIH84358.1"/>
    </source>
</evidence>
<reference evidence="1" key="1">
    <citation type="submission" date="2021-01" db="EMBL/GenBank/DDBJ databases">
        <title>Whole genome shotgun sequence of Planobispora rosea NBRC 15558.</title>
        <authorList>
            <person name="Komaki H."/>
            <person name="Tamura T."/>
        </authorList>
    </citation>
    <scope>NUCLEOTIDE SEQUENCE</scope>
    <source>
        <strain evidence="1">NBRC 15558</strain>
    </source>
</reference>
<dbReference type="EMBL" id="BOOI01000023">
    <property type="protein sequence ID" value="GIH84358.1"/>
    <property type="molecule type" value="Genomic_DNA"/>
</dbReference>
<dbReference type="AlphaFoldDB" id="A0A8J3S6G9"/>
<proteinExistence type="predicted"/>
<name>A0A8J3S6G9_PLARO</name>
<sequence length="89" mass="10345">MGLFGDDNDSQAQEQISQDARIAFDRGYQVYVAYIPDEVPKKYRQVHTSWGATEAISRIEREGWLLNHMLESMYGNGVRVLTCTFRRQE</sequence>
<keyword evidence="2" id="KW-1185">Reference proteome</keyword>
<gene>
    <name evidence="1" type="ORF">Pro02_27660</name>
</gene>
<dbReference type="RefSeq" id="WP_141703501.1">
    <property type="nucleotide sequence ID" value="NZ_BMQP01000008.1"/>
</dbReference>
<comment type="caution">
    <text evidence="1">The sequence shown here is derived from an EMBL/GenBank/DDBJ whole genome shotgun (WGS) entry which is preliminary data.</text>
</comment>
<dbReference type="Proteomes" id="UP000655044">
    <property type="component" value="Unassembled WGS sequence"/>
</dbReference>